<evidence type="ECO:0000313" key="1">
    <source>
        <dbReference type="EMBL" id="KAH6590956.1"/>
    </source>
</evidence>
<protein>
    <submittedName>
        <fullName evidence="1">Uncharacterized protein</fullName>
    </submittedName>
</protein>
<name>A0ABQ8F2F5_9FUNG</name>
<dbReference type="EMBL" id="JAFCIX010000418">
    <property type="protein sequence ID" value="KAH6590956.1"/>
    <property type="molecule type" value="Genomic_DNA"/>
</dbReference>
<keyword evidence="2" id="KW-1185">Reference proteome</keyword>
<accession>A0ABQ8F2F5</accession>
<comment type="caution">
    <text evidence="1">The sequence shown here is derived from an EMBL/GenBank/DDBJ whole genome shotgun (WGS) entry which is preliminary data.</text>
</comment>
<sequence length="128" mass="14824">MVWYIISGKASDPSFAMAEMIGYHLQENLPDFHVEILPKTDNEWSVFVSQMFNDYAWLLRPARDRTIKSPNSTCPLIWAKTGELIGDTNDFLKLIKHNYNYEIKADKELLDDITRENILAFTPGIRAE</sequence>
<gene>
    <name evidence="1" type="ORF">BASA50_008956</name>
</gene>
<proteinExistence type="predicted"/>
<organism evidence="1 2">
    <name type="scientific">Batrachochytrium salamandrivorans</name>
    <dbReference type="NCBI Taxonomy" id="1357716"/>
    <lineage>
        <taxon>Eukaryota</taxon>
        <taxon>Fungi</taxon>
        <taxon>Fungi incertae sedis</taxon>
        <taxon>Chytridiomycota</taxon>
        <taxon>Chytridiomycota incertae sedis</taxon>
        <taxon>Chytridiomycetes</taxon>
        <taxon>Rhizophydiales</taxon>
        <taxon>Rhizophydiales incertae sedis</taxon>
        <taxon>Batrachochytrium</taxon>
    </lineage>
</organism>
<reference evidence="1 2" key="1">
    <citation type="submission" date="2021-02" db="EMBL/GenBank/DDBJ databases">
        <title>Variation within the Batrachochytrium salamandrivorans European outbreak.</title>
        <authorList>
            <person name="Kelly M."/>
            <person name="Pasmans F."/>
            <person name="Shea T.P."/>
            <person name="Munoz J.F."/>
            <person name="Carranza S."/>
            <person name="Cuomo C.A."/>
            <person name="Martel A."/>
        </authorList>
    </citation>
    <scope>NUCLEOTIDE SEQUENCE [LARGE SCALE GENOMIC DNA]</scope>
    <source>
        <strain evidence="1 2">AMFP18/2</strain>
    </source>
</reference>
<evidence type="ECO:0000313" key="2">
    <source>
        <dbReference type="Proteomes" id="UP001648503"/>
    </source>
</evidence>
<dbReference type="Proteomes" id="UP001648503">
    <property type="component" value="Unassembled WGS sequence"/>
</dbReference>